<gene>
    <name evidence="3" type="ORF">BCF55_0247</name>
</gene>
<keyword evidence="1" id="KW-0574">Periplasm</keyword>
<keyword evidence="3" id="KW-0966">Cell projection</keyword>
<organism evidence="3 4">
    <name type="scientific">Hydrogenivirga caldilitoris</name>
    <dbReference type="NCBI Taxonomy" id="246264"/>
    <lineage>
        <taxon>Bacteria</taxon>
        <taxon>Pseudomonadati</taxon>
        <taxon>Aquificota</taxon>
        <taxon>Aquificia</taxon>
        <taxon>Aquificales</taxon>
        <taxon>Aquificaceae</taxon>
        <taxon>Hydrogenivirga</taxon>
    </lineage>
</organism>
<dbReference type="InterPro" id="IPR017585">
    <property type="entry name" value="SAF_FlgA"/>
</dbReference>
<dbReference type="Proteomes" id="UP000267841">
    <property type="component" value="Unassembled WGS sequence"/>
</dbReference>
<accession>A0A497XM58</accession>
<comment type="similarity">
    <text evidence="1">Belongs to the FlgA family.</text>
</comment>
<sequence length="228" mass="26260">MKCYLRQLTYAVSIFLVVSLTFGEVIDDKRVKALAQEELLKSFAGKVRVKSIQVFIGKPIEYTSIERKSLKVREGEHRGSFHLYLKTKGGFRRITATLELEWKCTLLVAQEDIDRGERVYPWQVAYEERFLQRCPRQDVSSPEELINYVTLKKIKKGGQVKKSLLKKEPLIRRGQEVSLIYRSGNLEISFRGKALDTGFYGDTIRVRSLNTGKILRGRVISEEGVLLE</sequence>
<dbReference type="PANTHER" id="PTHR36307">
    <property type="entry name" value="FLAGELLA BASAL BODY P-RING FORMATION PROTEIN FLGA"/>
    <property type="match status" value="1"/>
</dbReference>
<dbReference type="GO" id="GO:0042597">
    <property type="term" value="C:periplasmic space"/>
    <property type="evidence" value="ECO:0007669"/>
    <property type="project" value="UniProtKB-SubCell"/>
</dbReference>
<dbReference type="RefSeq" id="WP_121009007.1">
    <property type="nucleotide sequence ID" value="NZ_RCCJ01000001.1"/>
</dbReference>
<dbReference type="EMBL" id="RCCJ01000001">
    <property type="protein sequence ID" value="RLJ69986.1"/>
    <property type="molecule type" value="Genomic_DNA"/>
</dbReference>
<name>A0A497XM58_9AQUI</name>
<dbReference type="AlphaFoldDB" id="A0A497XM58"/>
<evidence type="ECO:0000313" key="4">
    <source>
        <dbReference type="Proteomes" id="UP000267841"/>
    </source>
</evidence>
<evidence type="ECO:0000313" key="3">
    <source>
        <dbReference type="EMBL" id="RLJ69986.1"/>
    </source>
</evidence>
<comment type="subcellular location">
    <subcellularLocation>
        <location evidence="1">Periplasm</location>
    </subcellularLocation>
</comment>
<evidence type="ECO:0000259" key="2">
    <source>
        <dbReference type="Pfam" id="PF13144"/>
    </source>
</evidence>
<reference evidence="3 4" key="1">
    <citation type="submission" date="2018-10" db="EMBL/GenBank/DDBJ databases">
        <title>Genomic Encyclopedia of Archaeal and Bacterial Type Strains, Phase II (KMG-II): from individual species to whole genera.</title>
        <authorList>
            <person name="Goeker M."/>
        </authorList>
    </citation>
    <scope>NUCLEOTIDE SEQUENCE [LARGE SCALE GENOMIC DNA]</scope>
    <source>
        <strain evidence="3 4">DSM 16510</strain>
    </source>
</reference>
<dbReference type="GO" id="GO:0044780">
    <property type="term" value="P:bacterial-type flagellum assembly"/>
    <property type="evidence" value="ECO:0007669"/>
    <property type="project" value="InterPro"/>
</dbReference>
<protein>
    <recommendedName>
        <fullName evidence="1">Flagella basal body P-ring formation protein FlgA</fullName>
    </recommendedName>
</protein>
<dbReference type="Gene3D" id="3.90.1210.10">
    <property type="entry name" value="Antifreeze-like/N-acetylneuraminic acid synthase C-terminal domain"/>
    <property type="match status" value="1"/>
</dbReference>
<dbReference type="Gene3D" id="2.30.30.760">
    <property type="match status" value="1"/>
</dbReference>
<keyword evidence="3" id="KW-0282">Flagellum</keyword>
<comment type="function">
    <text evidence="1">Involved in the assembly process of the P-ring formation. It may associate with FlgF on the rod constituting a structure essential for the P-ring assembly or may act as a modulator protein for the P-ring assembly.</text>
</comment>
<dbReference type="InterPro" id="IPR039246">
    <property type="entry name" value="Flagellar_FlgA"/>
</dbReference>
<keyword evidence="4" id="KW-1185">Reference proteome</keyword>
<dbReference type="Pfam" id="PF13144">
    <property type="entry name" value="ChapFlgA"/>
    <property type="match status" value="1"/>
</dbReference>
<feature type="domain" description="Flagella basal body P-ring formation protein FlgA SAF" evidence="2">
    <location>
        <begin position="106"/>
        <end position="225"/>
    </location>
</feature>
<dbReference type="OrthoDB" id="5323072at2"/>
<keyword evidence="1" id="KW-1005">Bacterial flagellum biogenesis</keyword>
<comment type="caution">
    <text evidence="3">The sequence shown here is derived from an EMBL/GenBank/DDBJ whole genome shotgun (WGS) entry which is preliminary data.</text>
</comment>
<evidence type="ECO:0000256" key="1">
    <source>
        <dbReference type="RuleBase" id="RU362063"/>
    </source>
</evidence>
<dbReference type="PANTHER" id="PTHR36307:SF1">
    <property type="entry name" value="FLAGELLA BASAL BODY P-RING FORMATION PROTEIN FLGA"/>
    <property type="match status" value="1"/>
</dbReference>
<proteinExistence type="inferred from homology"/>
<dbReference type="NCBIfam" id="TIGR03170">
    <property type="entry name" value="flgA_cterm"/>
    <property type="match status" value="1"/>
</dbReference>
<keyword evidence="3" id="KW-0969">Cilium</keyword>